<comment type="similarity">
    <text evidence="3 7">Belongs to the NAD(P)-dependent epimerase/dehydratase family. dTDP-glucose dehydratase subfamily.</text>
</comment>
<dbReference type="Pfam" id="PF16363">
    <property type="entry name" value="GDP_Man_Dehyd"/>
    <property type="match status" value="1"/>
</dbReference>
<sequence>MDVPYQTILVTGGCGFIGSALVRHLIRTTDAQVVNVDALTYAGHPSTVAPVADSERYTFLQADIADREAMRQAFDTHEPDAVMHLAAESHVDRSIDGSDAFLQTNIVGTHTLLEVTRAYLDAADADDWFRFLHVSTDEVYGELGDTGYFTEETPYDPRSPYSATKAASDHLVRAWHHTYGVPTLITNCSNNYGPYQYPEKLMPVVILKALQQEPIPVYGTGENIRDWLFVEDHVRALCRVLADGTVGETYNIGGHNEKQNIDVVHAICDILDTLQPGADLSSYCDLITFVTDRPGHDHRYAIDASKIERDLGWTPDEDFASGLQKTVQWYLAHIDWCETVTADTYDLGRLGTAS</sequence>
<dbReference type="CDD" id="cd05246">
    <property type="entry name" value="dTDP_GD_SDR_e"/>
    <property type="match status" value="1"/>
</dbReference>
<keyword evidence="5" id="KW-0520">NAD</keyword>
<feature type="domain" description="NAD(P)-binding" evidence="8">
    <location>
        <begin position="9"/>
        <end position="326"/>
    </location>
</feature>
<evidence type="ECO:0000256" key="2">
    <source>
        <dbReference type="ARBA" id="ARBA00001911"/>
    </source>
</evidence>
<keyword evidence="6 7" id="KW-0456">Lyase</keyword>
<dbReference type="Gene3D" id="3.40.50.720">
    <property type="entry name" value="NAD(P)-binding Rossmann-like Domain"/>
    <property type="match status" value="1"/>
</dbReference>
<evidence type="ECO:0000259" key="8">
    <source>
        <dbReference type="Pfam" id="PF16363"/>
    </source>
</evidence>
<dbReference type="Proteomes" id="UP000221024">
    <property type="component" value="Unassembled WGS sequence"/>
</dbReference>
<accession>A0A2H3NNC2</accession>
<comment type="catalytic activity">
    <reaction evidence="1 7">
        <text>dTDP-alpha-D-glucose = dTDP-4-dehydro-6-deoxy-alpha-D-glucose + H2O</text>
        <dbReference type="Rhea" id="RHEA:17221"/>
        <dbReference type="ChEBI" id="CHEBI:15377"/>
        <dbReference type="ChEBI" id="CHEBI:57477"/>
        <dbReference type="ChEBI" id="CHEBI:57649"/>
        <dbReference type="EC" id="4.2.1.46"/>
    </reaction>
</comment>
<evidence type="ECO:0000256" key="3">
    <source>
        <dbReference type="ARBA" id="ARBA00008178"/>
    </source>
</evidence>
<dbReference type="RefSeq" id="WP_098062386.1">
    <property type="nucleotide sequence ID" value="NZ_PDEP01000008.1"/>
</dbReference>
<dbReference type="NCBIfam" id="TIGR01181">
    <property type="entry name" value="dTDP_gluc_dehyt"/>
    <property type="match status" value="1"/>
</dbReference>
<organism evidence="9 10">
    <name type="scientific">Longimonas halophila</name>
    <dbReference type="NCBI Taxonomy" id="1469170"/>
    <lineage>
        <taxon>Bacteria</taxon>
        <taxon>Pseudomonadati</taxon>
        <taxon>Rhodothermota</taxon>
        <taxon>Rhodothermia</taxon>
        <taxon>Rhodothermales</taxon>
        <taxon>Salisaetaceae</taxon>
        <taxon>Longimonas</taxon>
    </lineage>
</organism>
<dbReference type="PANTHER" id="PTHR43000">
    <property type="entry name" value="DTDP-D-GLUCOSE 4,6-DEHYDRATASE-RELATED"/>
    <property type="match status" value="1"/>
</dbReference>
<evidence type="ECO:0000313" key="10">
    <source>
        <dbReference type="Proteomes" id="UP000221024"/>
    </source>
</evidence>
<evidence type="ECO:0000256" key="7">
    <source>
        <dbReference type="RuleBase" id="RU004473"/>
    </source>
</evidence>
<evidence type="ECO:0000256" key="6">
    <source>
        <dbReference type="ARBA" id="ARBA00023239"/>
    </source>
</evidence>
<comment type="cofactor">
    <cofactor evidence="2 7">
        <name>NAD(+)</name>
        <dbReference type="ChEBI" id="CHEBI:57540"/>
    </cofactor>
</comment>
<dbReference type="EC" id="4.2.1.46" evidence="4 7"/>
<gene>
    <name evidence="9" type="primary">rfbB</name>
    <name evidence="9" type="ORF">CRI93_09430</name>
</gene>
<dbReference type="SUPFAM" id="SSF51735">
    <property type="entry name" value="NAD(P)-binding Rossmann-fold domains"/>
    <property type="match status" value="1"/>
</dbReference>
<reference evidence="9 10" key="1">
    <citation type="submission" date="2017-10" db="EMBL/GenBank/DDBJ databases">
        <title>Draft genome of Longimonas halophila.</title>
        <authorList>
            <person name="Goh K.M."/>
            <person name="Shamsir M.S."/>
            <person name="Lim S.W."/>
        </authorList>
    </citation>
    <scope>NUCLEOTIDE SEQUENCE [LARGE SCALE GENOMIC DNA]</scope>
    <source>
        <strain evidence="9 10">KCTC 42399</strain>
    </source>
</reference>
<dbReference type="GO" id="GO:0008460">
    <property type="term" value="F:dTDP-glucose 4,6-dehydratase activity"/>
    <property type="evidence" value="ECO:0007669"/>
    <property type="project" value="UniProtKB-EC"/>
</dbReference>
<dbReference type="InterPro" id="IPR005888">
    <property type="entry name" value="dTDP_Gluc_deHydtase"/>
</dbReference>
<comment type="caution">
    <text evidence="9">The sequence shown here is derived from an EMBL/GenBank/DDBJ whole genome shotgun (WGS) entry which is preliminary data.</text>
</comment>
<protein>
    <recommendedName>
        <fullName evidence="4 7">dTDP-glucose 4,6-dehydratase</fullName>
        <ecNumber evidence="4 7">4.2.1.46</ecNumber>
    </recommendedName>
</protein>
<dbReference type="Gene3D" id="3.90.25.10">
    <property type="entry name" value="UDP-galactose 4-epimerase, domain 1"/>
    <property type="match status" value="1"/>
</dbReference>
<dbReference type="InterPro" id="IPR036291">
    <property type="entry name" value="NAD(P)-bd_dom_sf"/>
</dbReference>
<name>A0A2H3NNC2_9BACT</name>
<keyword evidence="10" id="KW-1185">Reference proteome</keyword>
<evidence type="ECO:0000313" key="9">
    <source>
        <dbReference type="EMBL" id="PEN06493.1"/>
    </source>
</evidence>
<evidence type="ECO:0000256" key="5">
    <source>
        <dbReference type="ARBA" id="ARBA00023027"/>
    </source>
</evidence>
<evidence type="ECO:0000256" key="1">
    <source>
        <dbReference type="ARBA" id="ARBA00001539"/>
    </source>
</evidence>
<dbReference type="EMBL" id="PDEP01000008">
    <property type="protein sequence ID" value="PEN06493.1"/>
    <property type="molecule type" value="Genomic_DNA"/>
</dbReference>
<dbReference type="InterPro" id="IPR016040">
    <property type="entry name" value="NAD(P)-bd_dom"/>
</dbReference>
<dbReference type="OrthoDB" id="9801785at2"/>
<dbReference type="GO" id="GO:0009225">
    <property type="term" value="P:nucleotide-sugar metabolic process"/>
    <property type="evidence" value="ECO:0007669"/>
    <property type="project" value="InterPro"/>
</dbReference>
<dbReference type="AlphaFoldDB" id="A0A2H3NNC2"/>
<evidence type="ECO:0000256" key="4">
    <source>
        <dbReference type="ARBA" id="ARBA00011990"/>
    </source>
</evidence>
<proteinExistence type="inferred from homology"/>